<organism evidence="4 5">
    <name type="scientific">Pleurotus eryngii</name>
    <name type="common">Boletus of the steppes</name>
    <dbReference type="NCBI Taxonomy" id="5323"/>
    <lineage>
        <taxon>Eukaryota</taxon>
        <taxon>Fungi</taxon>
        <taxon>Dikarya</taxon>
        <taxon>Basidiomycota</taxon>
        <taxon>Agaricomycotina</taxon>
        <taxon>Agaricomycetes</taxon>
        <taxon>Agaricomycetidae</taxon>
        <taxon>Agaricales</taxon>
        <taxon>Pleurotineae</taxon>
        <taxon>Pleurotaceae</taxon>
        <taxon>Pleurotus</taxon>
    </lineage>
</organism>
<dbReference type="GO" id="GO:0004609">
    <property type="term" value="F:phosphatidylserine decarboxylase activity"/>
    <property type="evidence" value="ECO:0007669"/>
    <property type="project" value="InterPro"/>
</dbReference>
<feature type="domain" description="C2" evidence="3">
    <location>
        <begin position="1"/>
        <end position="72"/>
    </location>
</feature>
<sequence>MDPFAVISFGKKVFRTRVIQHSPNPVWDDKLLFHARRYETAFKVQLDWDKLSSDDHVGDASFDASDLIEGAR</sequence>
<name>A0A9P5ZIL0_PLEER</name>
<dbReference type="AlphaFoldDB" id="A0A9P5ZIL0"/>
<dbReference type="Pfam" id="PF00168">
    <property type="entry name" value="C2"/>
    <property type="match status" value="1"/>
</dbReference>
<dbReference type="OrthoDB" id="3269806at2759"/>
<evidence type="ECO:0000259" key="3">
    <source>
        <dbReference type="PROSITE" id="PS50004"/>
    </source>
</evidence>
<evidence type="ECO:0000313" key="5">
    <source>
        <dbReference type="Proteomes" id="UP000807025"/>
    </source>
</evidence>
<keyword evidence="2" id="KW-0456">Lyase</keyword>
<dbReference type="SUPFAM" id="SSF49562">
    <property type="entry name" value="C2 domain (Calcium/lipid-binding domain, CaLB)"/>
    <property type="match status" value="1"/>
</dbReference>
<evidence type="ECO:0000256" key="1">
    <source>
        <dbReference type="ARBA" id="ARBA00022793"/>
    </source>
</evidence>
<keyword evidence="5" id="KW-1185">Reference proteome</keyword>
<reference evidence="4" key="1">
    <citation type="submission" date="2020-11" db="EMBL/GenBank/DDBJ databases">
        <authorList>
            <consortium name="DOE Joint Genome Institute"/>
            <person name="Ahrendt S."/>
            <person name="Riley R."/>
            <person name="Andreopoulos W."/>
            <person name="Labutti K."/>
            <person name="Pangilinan J."/>
            <person name="Ruiz-Duenas F.J."/>
            <person name="Barrasa J.M."/>
            <person name="Sanchez-Garcia M."/>
            <person name="Camarero S."/>
            <person name="Miyauchi S."/>
            <person name="Serrano A."/>
            <person name="Linde D."/>
            <person name="Babiker R."/>
            <person name="Drula E."/>
            <person name="Ayuso-Fernandez I."/>
            <person name="Pacheco R."/>
            <person name="Padilla G."/>
            <person name="Ferreira P."/>
            <person name="Barriuso J."/>
            <person name="Kellner H."/>
            <person name="Castanera R."/>
            <person name="Alfaro M."/>
            <person name="Ramirez L."/>
            <person name="Pisabarro A.G."/>
            <person name="Kuo A."/>
            <person name="Tritt A."/>
            <person name="Lipzen A."/>
            <person name="He G."/>
            <person name="Yan M."/>
            <person name="Ng V."/>
            <person name="Cullen D."/>
            <person name="Martin F."/>
            <person name="Rosso M.-N."/>
            <person name="Henrissat B."/>
            <person name="Hibbett D."/>
            <person name="Martinez A.T."/>
            <person name="Grigoriev I.V."/>
        </authorList>
    </citation>
    <scope>NUCLEOTIDE SEQUENCE</scope>
    <source>
        <strain evidence="4">ATCC 90797</strain>
    </source>
</reference>
<dbReference type="PANTHER" id="PTHR10067">
    <property type="entry name" value="PHOSPHATIDYLSERINE DECARBOXYLASE"/>
    <property type="match status" value="1"/>
</dbReference>
<evidence type="ECO:0000313" key="4">
    <source>
        <dbReference type="EMBL" id="KAF9488434.1"/>
    </source>
</evidence>
<evidence type="ECO:0000256" key="2">
    <source>
        <dbReference type="ARBA" id="ARBA00023239"/>
    </source>
</evidence>
<dbReference type="InterPro" id="IPR003817">
    <property type="entry name" value="PS_Dcarbxylase"/>
</dbReference>
<dbReference type="EMBL" id="MU154713">
    <property type="protein sequence ID" value="KAF9488434.1"/>
    <property type="molecule type" value="Genomic_DNA"/>
</dbReference>
<dbReference type="InterPro" id="IPR035892">
    <property type="entry name" value="C2_domain_sf"/>
</dbReference>
<keyword evidence="1" id="KW-0210">Decarboxylase</keyword>
<gene>
    <name evidence="4" type="ORF">BDN71DRAFT_1457183</name>
</gene>
<dbReference type="PANTHER" id="PTHR10067:SF17">
    <property type="entry name" value="PHOSPHATIDYLSERINE DECARBOXYLASE PROENZYME 2"/>
    <property type="match status" value="1"/>
</dbReference>
<dbReference type="Gene3D" id="2.60.40.150">
    <property type="entry name" value="C2 domain"/>
    <property type="match status" value="1"/>
</dbReference>
<dbReference type="GO" id="GO:0008654">
    <property type="term" value="P:phospholipid biosynthetic process"/>
    <property type="evidence" value="ECO:0007669"/>
    <property type="project" value="InterPro"/>
</dbReference>
<proteinExistence type="predicted"/>
<dbReference type="Proteomes" id="UP000807025">
    <property type="component" value="Unassembled WGS sequence"/>
</dbReference>
<comment type="caution">
    <text evidence="4">The sequence shown here is derived from an EMBL/GenBank/DDBJ whole genome shotgun (WGS) entry which is preliminary data.</text>
</comment>
<protein>
    <recommendedName>
        <fullName evidence="3">C2 domain-containing protein</fullName>
    </recommendedName>
</protein>
<dbReference type="PROSITE" id="PS50004">
    <property type="entry name" value="C2"/>
    <property type="match status" value="1"/>
</dbReference>
<accession>A0A9P5ZIL0</accession>
<dbReference type="InterPro" id="IPR000008">
    <property type="entry name" value="C2_dom"/>
</dbReference>